<reference evidence="1 2" key="1">
    <citation type="submission" date="2020-08" db="EMBL/GenBank/DDBJ databases">
        <title>Genomic Encyclopedia of Type Strains, Phase IV (KMG-IV): sequencing the most valuable type-strain genomes for metagenomic binning, comparative biology and taxonomic classification.</title>
        <authorList>
            <person name="Goeker M."/>
        </authorList>
    </citation>
    <scope>NUCLEOTIDE SEQUENCE [LARGE SCALE GENOMIC DNA]</scope>
    <source>
        <strain evidence="1 2">DSM 17976</strain>
    </source>
</reference>
<name>A0A7W5ZMR8_9BACT</name>
<comment type="caution">
    <text evidence="1">The sequence shown here is derived from an EMBL/GenBank/DDBJ whole genome shotgun (WGS) entry which is preliminary data.</text>
</comment>
<organism evidence="1 2">
    <name type="scientific">Runella defluvii</name>
    <dbReference type="NCBI Taxonomy" id="370973"/>
    <lineage>
        <taxon>Bacteria</taxon>
        <taxon>Pseudomonadati</taxon>
        <taxon>Bacteroidota</taxon>
        <taxon>Cytophagia</taxon>
        <taxon>Cytophagales</taxon>
        <taxon>Spirosomataceae</taxon>
        <taxon>Runella</taxon>
    </lineage>
</organism>
<evidence type="ECO:0000313" key="1">
    <source>
        <dbReference type="EMBL" id="MBB3840185.1"/>
    </source>
</evidence>
<accession>A0A7W5ZMR8</accession>
<proteinExistence type="predicted"/>
<protein>
    <recommendedName>
        <fullName evidence="3">Lipocalin-like domain-containing protein</fullName>
    </recommendedName>
</protein>
<evidence type="ECO:0000313" key="2">
    <source>
        <dbReference type="Proteomes" id="UP000541352"/>
    </source>
</evidence>
<dbReference type="Proteomes" id="UP000541352">
    <property type="component" value="Unassembled WGS sequence"/>
</dbReference>
<sequence>MRKILLIGLVALVGLRCKSTSEAMMMPSGCASEKPTLVGKWTMTEFRYYGGCCPVIADSTWKKATDKSYAIEFTNNGKLKVIDYMANGLSSSNAAQLVTNYAFDGKEIVIDEQILGGVPWQKNVTIAQLTTRELIFVVTVGKEGEKNARKFVRICE</sequence>
<keyword evidence="2" id="KW-1185">Reference proteome</keyword>
<gene>
    <name evidence="1" type="ORF">FHS57_004198</name>
</gene>
<evidence type="ECO:0008006" key="3">
    <source>
        <dbReference type="Google" id="ProtNLM"/>
    </source>
</evidence>
<dbReference type="RefSeq" id="WP_183976998.1">
    <property type="nucleotide sequence ID" value="NZ_JACIBY010000009.1"/>
</dbReference>
<dbReference type="AlphaFoldDB" id="A0A7W5ZMR8"/>
<dbReference type="EMBL" id="JACIBY010000009">
    <property type="protein sequence ID" value="MBB3840185.1"/>
    <property type="molecule type" value="Genomic_DNA"/>
</dbReference>